<name>A0ABP9QUL0_9RHOO</name>
<accession>A0ABP9QUL0</accession>
<dbReference type="Gene3D" id="3.10.450.40">
    <property type="match status" value="1"/>
</dbReference>
<evidence type="ECO:0000313" key="3">
    <source>
        <dbReference type="Proteomes" id="UP001500547"/>
    </source>
</evidence>
<proteinExistence type="predicted"/>
<keyword evidence="3" id="KW-1185">Reference proteome</keyword>
<dbReference type="Pfam" id="PF04965">
    <property type="entry name" value="GPW_gp25"/>
    <property type="match status" value="1"/>
</dbReference>
<dbReference type="EMBL" id="BAABLD010000008">
    <property type="protein sequence ID" value="GAA5167664.1"/>
    <property type="molecule type" value="Genomic_DNA"/>
</dbReference>
<dbReference type="RefSeq" id="WP_345533533.1">
    <property type="nucleotide sequence ID" value="NZ_BAABLD010000008.1"/>
</dbReference>
<dbReference type="Proteomes" id="UP001500547">
    <property type="component" value="Unassembled WGS sequence"/>
</dbReference>
<dbReference type="SUPFAM" id="SSF160719">
    <property type="entry name" value="gpW/gp25-like"/>
    <property type="match status" value="1"/>
</dbReference>
<comment type="caution">
    <text evidence="2">The sequence shown here is derived from an EMBL/GenBank/DDBJ whole genome shotgun (WGS) entry which is preliminary data.</text>
</comment>
<protein>
    <submittedName>
        <fullName evidence="2">GPW/gp25 family protein</fullName>
    </submittedName>
</protein>
<feature type="domain" description="IraD/Gp25-like" evidence="1">
    <location>
        <begin position="29"/>
        <end position="119"/>
    </location>
</feature>
<sequence>MADDLYQSFLGTGWSFPPRFVAGGVAMSHDEQDIQESLKILFGTVPGERFLEPKFGLDMQALMFEPMNMTLRSIVLDRVRTAILIYEPRIKLINLQIDNPDPNDGALRILLEYEVRATNSRFNLVFPFYSTDSNEVRGTVAGAMK</sequence>
<evidence type="ECO:0000313" key="2">
    <source>
        <dbReference type="EMBL" id="GAA5167664.1"/>
    </source>
</evidence>
<dbReference type="InterPro" id="IPR007048">
    <property type="entry name" value="IraD/Gp25-like"/>
</dbReference>
<gene>
    <name evidence="2" type="ORF">GCM10025770_26680</name>
</gene>
<evidence type="ECO:0000259" key="1">
    <source>
        <dbReference type="Pfam" id="PF04965"/>
    </source>
</evidence>
<organism evidence="2 3">
    <name type="scientific">Viridibacterium curvum</name>
    <dbReference type="NCBI Taxonomy" id="1101404"/>
    <lineage>
        <taxon>Bacteria</taxon>
        <taxon>Pseudomonadati</taxon>
        <taxon>Pseudomonadota</taxon>
        <taxon>Betaproteobacteria</taxon>
        <taxon>Rhodocyclales</taxon>
        <taxon>Rhodocyclaceae</taxon>
        <taxon>Viridibacterium</taxon>
    </lineage>
</organism>
<reference evidence="3" key="1">
    <citation type="journal article" date="2019" name="Int. J. Syst. Evol. Microbiol.">
        <title>The Global Catalogue of Microorganisms (GCM) 10K type strain sequencing project: providing services to taxonomists for standard genome sequencing and annotation.</title>
        <authorList>
            <consortium name="The Broad Institute Genomics Platform"/>
            <consortium name="The Broad Institute Genome Sequencing Center for Infectious Disease"/>
            <person name="Wu L."/>
            <person name="Ma J."/>
        </authorList>
    </citation>
    <scope>NUCLEOTIDE SEQUENCE [LARGE SCALE GENOMIC DNA]</scope>
    <source>
        <strain evidence="3">JCM 18715</strain>
    </source>
</reference>